<organism evidence="2 3">
    <name type="scientific">Hansschlegelia plantiphila</name>
    <dbReference type="NCBI Taxonomy" id="374655"/>
    <lineage>
        <taxon>Bacteria</taxon>
        <taxon>Pseudomonadati</taxon>
        <taxon>Pseudomonadota</taxon>
        <taxon>Alphaproteobacteria</taxon>
        <taxon>Hyphomicrobiales</taxon>
        <taxon>Methylopilaceae</taxon>
        <taxon>Hansschlegelia</taxon>
    </lineage>
</organism>
<dbReference type="AlphaFoldDB" id="A0A9W6J2C7"/>
<name>A0A9W6J2C7_9HYPH</name>
<evidence type="ECO:0000313" key="2">
    <source>
        <dbReference type="EMBL" id="GLK69407.1"/>
    </source>
</evidence>
<evidence type="ECO:0000313" key="3">
    <source>
        <dbReference type="Proteomes" id="UP001143372"/>
    </source>
</evidence>
<reference evidence="2" key="1">
    <citation type="journal article" date="2014" name="Int. J. Syst. Evol. Microbiol.">
        <title>Complete genome sequence of Corynebacterium casei LMG S-19264T (=DSM 44701T), isolated from a smear-ripened cheese.</title>
        <authorList>
            <consortium name="US DOE Joint Genome Institute (JGI-PGF)"/>
            <person name="Walter F."/>
            <person name="Albersmeier A."/>
            <person name="Kalinowski J."/>
            <person name="Ruckert C."/>
        </authorList>
    </citation>
    <scope>NUCLEOTIDE SEQUENCE</scope>
    <source>
        <strain evidence="2">VKM B-2347</strain>
    </source>
</reference>
<evidence type="ECO:0000256" key="1">
    <source>
        <dbReference type="SAM" id="SignalP"/>
    </source>
</evidence>
<sequence>MRRLILAATAASFIAAIPSAYAQGNDGAGQAPDPAQSKAIDEAYIAACSPKAPKELCSCLVAVADMHINDVTERQIFYAYTVGDYETARSQRAAIDPDRNMKFNIALQNAETMVHNECDKFRPRTPAPQKPQ</sequence>
<dbReference type="RefSeq" id="WP_271169625.1">
    <property type="nucleotide sequence ID" value="NZ_BSFI01000021.1"/>
</dbReference>
<feature type="chain" id="PRO_5040731364" evidence="1">
    <location>
        <begin position="23"/>
        <end position="132"/>
    </location>
</feature>
<proteinExistence type="predicted"/>
<gene>
    <name evidence="2" type="ORF">GCM10008179_30450</name>
</gene>
<comment type="caution">
    <text evidence="2">The sequence shown here is derived from an EMBL/GenBank/DDBJ whole genome shotgun (WGS) entry which is preliminary data.</text>
</comment>
<keyword evidence="3" id="KW-1185">Reference proteome</keyword>
<feature type="signal peptide" evidence="1">
    <location>
        <begin position="1"/>
        <end position="22"/>
    </location>
</feature>
<reference evidence="2" key="2">
    <citation type="submission" date="2023-01" db="EMBL/GenBank/DDBJ databases">
        <authorList>
            <person name="Sun Q."/>
            <person name="Evtushenko L."/>
        </authorList>
    </citation>
    <scope>NUCLEOTIDE SEQUENCE</scope>
    <source>
        <strain evidence="2">VKM B-2347</strain>
    </source>
</reference>
<accession>A0A9W6J2C7</accession>
<keyword evidence="1" id="KW-0732">Signal</keyword>
<dbReference type="Proteomes" id="UP001143372">
    <property type="component" value="Unassembled WGS sequence"/>
</dbReference>
<protein>
    <submittedName>
        <fullName evidence="2">Uncharacterized protein</fullName>
    </submittedName>
</protein>
<dbReference type="EMBL" id="BSFI01000021">
    <property type="protein sequence ID" value="GLK69407.1"/>
    <property type="molecule type" value="Genomic_DNA"/>
</dbReference>